<proteinExistence type="predicted"/>
<reference evidence="2" key="1">
    <citation type="submission" date="2023-04" db="EMBL/GenBank/DDBJ databases">
        <title>The human skin virome in hidradenitis suppurativa patients.</title>
        <authorList>
            <person name="Jansen D."/>
        </authorList>
    </citation>
    <scope>NUCLEOTIDE SEQUENCE</scope>
    <source>
        <strain evidence="2">VC3_JansenPhageA</strain>
    </source>
</reference>
<evidence type="ECO:0000313" key="2">
    <source>
        <dbReference type="EMBL" id="WLJ25387.1"/>
    </source>
</evidence>
<evidence type="ECO:0000256" key="1">
    <source>
        <dbReference type="SAM" id="MobiDB-lite"/>
    </source>
</evidence>
<protein>
    <submittedName>
        <fullName evidence="2">Uncharacterized protein</fullName>
    </submittedName>
</protein>
<sequence>MVKVKDNLDENYLYEASPEDFGVEFMPYHCKNWVFKLVKDETNDKYYMQDTYWNYDPKTIEVTSDNINFFKPLFDMREVVEMSLDDDERFVYDDDDLFYVTDQNQFNRRVSLYRRKDAKKNVYKEIETKEQILRNKKRECKSLLDEIKALQKEIKHKKSQIEKEKSDEQWLTEKKQSQSKQQ</sequence>
<accession>A0AA50ACQ3</accession>
<dbReference type="EMBL" id="OQ890309">
    <property type="protein sequence ID" value="WLJ25387.1"/>
    <property type="molecule type" value="Genomic_DNA"/>
</dbReference>
<name>A0AA50ACQ3_9VIRU</name>
<feature type="region of interest" description="Disordered" evidence="1">
    <location>
        <begin position="158"/>
        <end position="182"/>
    </location>
</feature>
<organism evidence="2">
    <name type="scientific">Staphylococcus phage HS04</name>
    <dbReference type="NCBI Taxonomy" id="3056398"/>
    <lineage>
        <taxon>Viruses</taxon>
    </lineage>
</organism>
<feature type="compositionally biased region" description="Basic and acidic residues" evidence="1">
    <location>
        <begin position="158"/>
        <end position="176"/>
    </location>
</feature>